<evidence type="ECO:0000256" key="4">
    <source>
        <dbReference type="ARBA" id="ARBA00022475"/>
    </source>
</evidence>
<sequence>MSVPTATTEAVLEVRGLCVDYGVGANAVRAVTDASLTLHRGEVLGLAGESGSGKSTLAYALTRLLRAPGVISGGEVLFHNRPHGGDPDGVSYAETVDLLAADMVKLRQIRWSQLAVVFQSAMHALNPVARIDAQLTDVLKAHRRQMDAAARRDRAVELLRMVGISADRLRSYPHELSGGMRQRVMIAMALALEPQIVIMDEPTTALDVVTQREILEELMLLRERLGFAIVFITHDLSLLIELADSIAIMYAGRIVERAGADELFHAPRHPYSLGLLNSFPALHGAKVRMEGIPGSPPSLTALPGGCAFHPRCSFAVDRCRTDVPELVLPAAESAQAARLAGDRPDQPRVAACWLQDGAQPPPEQLARHHSAQYGSAPAAPATTFGSDQ</sequence>
<feature type="region of interest" description="Disordered" evidence="8">
    <location>
        <begin position="355"/>
        <end position="388"/>
    </location>
</feature>
<dbReference type="Pfam" id="PF08352">
    <property type="entry name" value="oligo_HPY"/>
    <property type="match status" value="1"/>
</dbReference>
<dbReference type="NCBIfam" id="TIGR01727">
    <property type="entry name" value="oligo_HPY"/>
    <property type="match status" value="1"/>
</dbReference>
<evidence type="ECO:0000256" key="6">
    <source>
        <dbReference type="ARBA" id="ARBA00022840"/>
    </source>
</evidence>
<dbReference type="EMBL" id="JBHFAB010000016">
    <property type="protein sequence ID" value="MFC1419224.1"/>
    <property type="molecule type" value="Genomic_DNA"/>
</dbReference>
<keyword evidence="3" id="KW-0813">Transport</keyword>
<reference evidence="10 11" key="1">
    <citation type="submission" date="2024-09" db="EMBL/GenBank/DDBJ databases">
        <authorList>
            <person name="Lee S.D."/>
        </authorList>
    </citation>
    <scope>NUCLEOTIDE SEQUENCE [LARGE SCALE GENOMIC DNA]</scope>
    <source>
        <strain evidence="10 11">N8-3</strain>
    </source>
</reference>
<accession>A0ABV6VZP5</accession>
<dbReference type="SMART" id="SM00382">
    <property type="entry name" value="AAA"/>
    <property type="match status" value="1"/>
</dbReference>
<comment type="subcellular location">
    <subcellularLocation>
        <location evidence="1">Cell membrane</location>
        <topology evidence="1">Peripheral membrane protein</topology>
    </subcellularLocation>
</comment>
<dbReference type="InterPro" id="IPR003593">
    <property type="entry name" value="AAA+_ATPase"/>
</dbReference>
<evidence type="ECO:0000259" key="9">
    <source>
        <dbReference type="PROSITE" id="PS50893"/>
    </source>
</evidence>
<evidence type="ECO:0000256" key="8">
    <source>
        <dbReference type="SAM" id="MobiDB-lite"/>
    </source>
</evidence>
<feature type="domain" description="ABC transporter" evidence="9">
    <location>
        <begin position="14"/>
        <end position="276"/>
    </location>
</feature>
<organism evidence="10 11">
    <name type="scientific">Streptacidiphilus cavernicola</name>
    <dbReference type="NCBI Taxonomy" id="3342716"/>
    <lineage>
        <taxon>Bacteria</taxon>
        <taxon>Bacillati</taxon>
        <taxon>Actinomycetota</taxon>
        <taxon>Actinomycetes</taxon>
        <taxon>Kitasatosporales</taxon>
        <taxon>Streptomycetaceae</taxon>
        <taxon>Streptacidiphilus</taxon>
    </lineage>
</organism>
<dbReference type="SUPFAM" id="SSF52540">
    <property type="entry name" value="P-loop containing nucleoside triphosphate hydrolases"/>
    <property type="match status" value="1"/>
</dbReference>
<proteinExistence type="inferred from homology"/>
<evidence type="ECO:0000313" key="11">
    <source>
        <dbReference type="Proteomes" id="UP001592531"/>
    </source>
</evidence>
<dbReference type="InterPro" id="IPR013563">
    <property type="entry name" value="Oligopep_ABC_C"/>
</dbReference>
<protein>
    <submittedName>
        <fullName evidence="10">ABC transporter ATP-binding protein</fullName>
    </submittedName>
</protein>
<name>A0ABV6VZP5_9ACTN</name>
<dbReference type="InterPro" id="IPR003439">
    <property type="entry name" value="ABC_transporter-like_ATP-bd"/>
</dbReference>
<evidence type="ECO:0000256" key="7">
    <source>
        <dbReference type="ARBA" id="ARBA00023136"/>
    </source>
</evidence>
<evidence type="ECO:0000256" key="5">
    <source>
        <dbReference type="ARBA" id="ARBA00022741"/>
    </source>
</evidence>
<dbReference type="Proteomes" id="UP001592531">
    <property type="component" value="Unassembled WGS sequence"/>
</dbReference>
<dbReference type="CDD" id="cd03257">
    <property type="entry name" value="ABC_NikE_OppD_transporters"/>
    <property type="match status" value="1"/>
</dbReference>
<keyword evidence="4" id="KW-1003">Cell membrane</keyword>
<dbReference type="PROSITE" id="PS50893">
    <property type="entry name" value="ABC_TRANSPORTER_2"/>
    <property type="match status" value="1"/>
</dbReference>
<keyword evidence="7" id="KW-0472">Membrane</keyword>
<dbReference type="Pfam" id="PF00005">
    <property type="entry name" value="ABC_tran"/>
    <property type="match status" value="1"/>
</dbReference>
<evidence type="ECO:0000256" key="1">
    <source>
        <dbReference type="ARBA" id="ARBA00004202"/>
    </source>
</evidence>
<evidence type="ECO:0000256" key="3">
    <source>
        <dbReference type="ARBA" id="ARBA00022448"/>
    </source>
</evidence>
<dbReference type="InterPro" id="IPR050388">
    <property type="entry name" value="ABC_Ni/Peptide_Import"/>
</dbReference>
<dbReference type="InterPro" id="IPR027417">
    <property type="entry name" value="P-loop_NTPase"/>
</dbReference>
<comment type="similarity">
    <text evidence="2">Belongs to the ABC transporter superfamily.</text>
</comment>
<dbReference type="PANTHER" id="PTHR43297">
    <property type="entry name" value="OLIGOPEPTIDE TRANSPORT ATP-BINDING PROTEIN APPD"/>
    <property type="match status" value="1"/>
</dbReference>
<keyword evidence="6 10" id="KW-0067">ATP-binding</keyword>
<comment type="caution">
    <text evidence="10">The sequence shown here is derived from an EMBL/GenBank/DDBJ whole genome shotgun (WGS) entry which is preliminary data.</text>
</comment>
<dbReference type="GO" id="GO:0005524">
    <property type="term" value="F:ATP binding"/>
    <property type="evidence" value="ECO:0007669"/>
    <property type="project" value="UniProtKB-KW"/>
</dbReference>
<dbReference type="InterPro" id="IPR017871">
    <property type="entry name" value="ABC_transporter-like_CS"/>
</dbReference>
<gene>
    <name evidence="10" type="ORF">ACEZDE_21675</name>
</gene>
<dbReference type="PROSITE" id="PS00211">
    <property type="entry name" value="ABC_TRANSPORTER_1"/>
    <property type="match status" value="1"/>
</dbReference>
<dbReference type="Gene3D" id="3.40.50.300">
    <property type="entry name" value="P-loop containing nucleotide triphosphate hydrolases"/>
    <property type="match status" value="1"/>
</dbReference>
<dbReference type="PANTHER" id="PTHR43297:SF2">
    <property type="entry name" value="DIPEPTIDE TRANSPORT ATP-BINDING PROTEIN DPPD"/>
    <property type="match status" value="1"/>
</dbReference>
<keyword evidence="5" id="KW-0547">Nucleotide-binding</keyword>
<evidence type="ECO:0000256" key="2">
    <source>
        <dbReference type="ARBA" id="ARBA00005417"/>
    </source>
</evidence>
<keyword evidence="11" id="KW-1185">Reference proteome</keyword>
<dbReference type="RefSeq" id="WP_380538312.1">
    <property type="nucleotide sequence ID" value="NZ_JBHFAB010000016.1"/>
</dbReference>
<evidence type="ECO:0000313" key="10">
    <source>
        <dbReference type="EMBL" id="MFC1419224.1"/>
    </source>
</evidence>